<protein>
    <submittedName>
        <fullName evidence="2">Uncharacterized protein</fullName>
    </submittedName>
</protein>
<evidence type="ECO:0000256" key="1">
    <source>
        <dbReference type="SAM" id="MobiDB-lite"/>
    </source>
</evidence>
<keyword evidence="3" id="KW-1185">Reference proteome</keyword>
<feature type="region of interest" description="Disordered" evidence="1">
    <location>
        <begin position="36"/>
        <end position="68"/>
    </location>
</feature>
<name>A0A078A3I2_STYLE</name>
<reference evidence="2 3" key="1">
    <citation type="submission" date="2014-06" db="EMBL/GenBank/DDBJ databases">
        <authorList>
            <person name="Swart Estienne"/>
        </authorList>
    </citation>
    <scope>NUCLEOTIDE SEQUENCE [LARGE SCALE GENOMIC DNA]</scope>
    <source>
        <strain evidence="2 3">130c</strain>
    </source>
</reference>
<dbReference type="Proteomes" id="UP000039865">
    <property type="component" value="Unassembled WGS sequence"/>
</dbReference>
<evidence type="ECO:0000313" key="2">
    <source>
        <dbReference type="EMBL" id="CDW76737.1"/>
    </source>
</evidence>
<dbReference type="AlphaFoldDB" id="A0A078A3I2"/>
<sequence>MRKSLVNKAGKYLSQIDEIPRMKNFIEEFKFDYQDEGVEKSSNSRRKPSRLDSENTTNTHTSDIPCRQPYYSDMKEEQENQKLQKWEQMESRILQYLQDNNISVVDVMEEKKNELKQTFKSISPTPGTRNRGSILLERRKTSLTIQPLSREYD</sequence>
<dbReference type="InParanoid" id="A0A078A3I2"/>
<accession>A0A078A3I2</accession>
<proteinExistence type="predicted"/>
<organism evidence="2 3">
    <name type="scientific">Stylonychia lemnae</name>
    <name type="common">Ciliate</name>
    <dbReference type="NCBI Taxonomy" id="5949"/>
    <lineage>
        <taxon>Eukaryota</taxon>
        <taxon>Sar</taxon>
        <taxon>Alveolata</taxon>
        <taxon>Ciliophora</taxon>
        <taxon>Intramacronucleata</taxon>
        <taxon>Spirotrichea</taxon>
        <taxon>Stichotrichia</taxon>
        <taxon>Sporadotrichida</taxon>
        <taxon>Oxytrichidae</taxon>
        <taxon>Stylonychinae</taxon>
        <taxon>Stylonychia</taxon>
    </lineage>
</organism>
<evidence type="ECO:0000313" key="3">
    <source>
        <dbReference type="Proteomes" id="UP000039865"/>
    </source>
</evidence>
<gene>
    <name evidence="2" type="primary">Contig6548.g310</name>
    <name evidence="2" type="ORF">STYLEM_5698</name>
</gene>
<dbReference type="EMBL" id="CCKQ01005493">
    <property type="protein sequence ID" value="CDW76737.1"/>
    <property type="molecule type" value="Genomic_DNA"/>
</dbReference>